<feature type="transmembrane region" description="Helical" evidence="1">
    <location>
        <begin position="223"/>
        <end position="247"/>
    </location>
</feature>
<keyword evidence="1" id="KW-1133">Transmembrane helix</keyword>
<organism evidence="2">
    <name type="scientific">marine sediment metagenome</name>
    <dbReference type="NCBI Taxonomy" id="412755"/>
    <lineage>
        <taxon>unclassified sequences</taxon>
        <taxon>metagenomes</taxon>
        <taxon>ecological metagenomes</taxon>
    </lineage>
</organism>
<gene>
    <name evidence="2" type="ORF">S03H2_22361</name>
</gene>
<dbReference type="AlphaFoldDB" id="X1GT46"/>
<keyword evidence="1" id="KW-0472">Membrane</keyword>
<name>X1GT46_9ZZZZ</name>
<reference evidence="2" key="1">
    <citation type="journal article" date="2014" name="Front. Microbiol.">
        <title>High frequency of phylogenetically diverse reductive dehalogenase-homologous genes in deep subseafloor sedimentary metagenomes.</title>
        <authorList>
            <person name="Kawai M."/>
            <person name="Futagami T."/>
            <person name="Toyoda A."/>
            <person name="Takaki Y."/>
            <person name="Nishi S."/>
            <person name="Hori S."/>
            <person name="Arai W."/>
            <person name="Tsubouchi T."/>
            <person name="Morono Y."/>
            <person name="Uchiyama I."/>
            <person name="Ito T."/>
            <person name="Fujiyama A."/>
            <person name="Inagaki F."/>
            <person name="Takami H."/>
        </authorList>
    </citation>
    <scope>NUCLEOTIDE SEQUENCE</scope>
    <source>
        <strain evidence="2">Expedition CK06-06</strain>
    </source>
</reference>
<proteinExistence type="predicted"/>
<feature type="non-terminal residue" evidence="2">
    <location>
        <position position="253"/>
    </location>
</feature>
<evidence type="ECO:0000256" key="1">
    <source>
        <dbReference type="SAM" id="Phobius"/>
    </source>
</evidence>
<protein>
    <submittedName>
        <fullName evidence="2">Uncharacterized protein</fullName>
    </submittedName>
</protein>
<keyword evidence="1" id="KW-0812">Transmembrane</keyword>
<accession>X1GT46</accession>
<evidence type="ECO:0000313" key="2">
    <source>
        <dbReference type="EMBL" id="GAH36183.1"/>
    </source>
</evidence>
<feature type="non-terminal residue" evidence="2">
    <location>
        <position position="1"/>
    </location>
</feature>
<dbReference type="EMBL" id="BARU01012028">
    <property type="protein sequence ID" value="GAH36183.1"/>
    <property type="molecule type" value="Genomic_DNA"/>
</dbReference>
<comment type="caution">
    <text evidence="2">The sequence shown here is derived from an EMBL/GenBank/DDBJ whole genome shotgun (WGS) entry which is preliminary data.</text>
</comment>
<sequence length="253" mass="28639">KTLNLGQGYAGRRVYDYAARNYMSDTNMTKVDEDVLIFALTQVLRHDNHNFTITLGIDVDSEDNYPGYELDVWYSLLIKSCNLTFTYEKRMDKSSAVSFNQIGNQITGSNVKIKEGNINFKYKIDQPWPTSLSPNSEIRVLINDKQHSETIKLSSATTEFQYAKLGGFDITSLLNVEINISLSIQVFIADEFSLDRNIKISIDEANLTISYSEEFPDPIDDPWLATGLFILTSVGAAVLGALLIVYMKVWRYP</sequence>